<evidence type="ECO:0000313" key="2">
    <source>
        <dbReference type="EMBL" id="KAK5906379.1"/>
    </source>
</evidence>
<protein>
    <submittedName>
        <fullName evidence="2">Uncharacterized protein</fullName>
    </submittedName>
</protein>
<evidence type="ECO:0000256" key="1">
    <source>
        <dbReference type="SAM" id="MobiDB-lite"/>
    </source>
</evidence>
<comment type="caution">
    <text evidence="2">The sequence shown here is derived from an EMBL/GenBank/DDBJ whole genome shotgun (WGS) entry which is preliminary data.</text>
</comment>
<organism evidence="2 3">
    <name type="scientific">Champsocephalus gunnari</name>
    <name type="common">Mackerel icefish</name>
    <dbReference type="NCBI Taxonomy" id="52237"/>
    <lineage>
        <taxon>Eukaryota</taxon>
        <taxon>Metazoa</taxon>
        <taxon>Chordata</taxon>
        <taxon>Craniata</taxon>
        <taxon>Vertebrata</taxon>
        <taxon>Euteleostomi</taxon>
        <taxon>Actinopterygii</taxon>
        <taxon>Neopterygii</taxon>
        <taxon>Teleostei</taxon>
        <taxon>Neoteleostei</taxon>
        <taxon>Acanthomorphata</taxon>
        <taxon>Eupercaria</taxon>
        <taxon>Perciformes</taxon>
        <taxon>Notothenioidei</taxon>
        <taxon>Channichthyidae</taxon>
        <taxon>Champsocephalus</taxon>
    </lineage>
</organism>
<accession>A0AAN8H875</accession>
<keyword evidence="3" id="KW-1185">Reference proteome</keyword>
<reference evidence="2 3" key="1">
    <citation type="journal article" date="2023" name="Mol. Biol. Evol.">
        <title>Genomics of Secondarily Temperate Adaptation in the Only Non-Antarctic Icefish.</title>
        <authorList>
            <person name="Rivera-Colon A.G."/>
            <person name="Rayamajhi N."/>
            <person name="Minhas B.F."/>
            <person name="Madrigal G."/>
            <person name="Bilyk K.T."/>
            <person name="Yoon V."/>
            <person name="Hune M."/>
            <person name="Gregory S."/>
            <person name="Cheng C.H.C."/>
            <person name="Catchen J.M."/>
        </authorList>
    </citation>
    <scope>NUCLEOTIDE SEQUENCE [LARGE SCALE GENOMIC DNA]</scope>
    <source>
        <tissue evidence="2">White muscle</tissue>
    </source>
</reference>
<name>A0AAN8H875_CHAGU</name>
<dbReference type="Proteomes" id="UP001331515">
    <property type="component" value="Unassembled WGS sequence"/>
</dbReference>
<proteinExistence type="predicted"/>
<dbReference type="EMBL" id="JAURVH010001530">
    <property type="protein sequence ID" value="KAK5906379.1"/>
    <property type="molecule type" value="Genomic_DNA"/>
</dbReference>
<sequence>MSLSWACRKSVEALHLLLDAGRLWDFDLHIQREKEEQRERQRSSRQHCVYPKQRRRATVLTADRPARSSTLGPKASMY</sequence>
<feature type="region of interest" description="Disordered" evidence="1">
    <location>
        <begin position="35"/>
        <end position="78"/>
    </location>
</feature>
<dbReference type="AlphaFoldDB" id="A0AAN8H875"/>
<gene>
    <name evidence="2" type="ORF">CgunFtcFv8_002251</name>
</gene>
<evidence type="ECO:0000313" key="3">
    <source>
        <dbReference type="Proteomes" id="UP001331515"/>
    </source>
</evidence>